<keyword evidence="5" id="KW-0811">Translocation</keyword>
<reference evidence="11" key="1">
    <citation type="submission" date="2023-11" db="EMBL/GenBank/DDBJ databases">
        <authorList>
            <person name="De Vega J J."/>
            <person name="De Vega J J."/>
        </authorList>
    </citation>
    <scope>NUCLEOTIDE SEQUENCE</scope>
</reference>
<protein>
    <recommendedName>
        <fullName evidence="14">Nucleoporin</fullName>
    </recommendedName>
</protein>
<keyword evidence="7" id="KW-0539">Nucleus</keyword>
<evidence type="ECO:0000256" key="4">
    <source>
        <dbReference type="ARBA" id="ARBA00022927"/>
    </source>
</evidence>
<feature type="compositionally biased region" description="Acidic residues" evidence="8">
    <location>
        <begin position="1309"/>
        <end position="1318"/>
    </location>
</feature>
<dbReference type="Pfam" id="PF18378">
    <property type="entry name" value="Nup188_C"/>
    <property type="match status" value="1"/>
</dbReference>
<dbReference type="Proteomes" id="UP001295794">
    <property type="component" value="Unassembled WGS sequence"/>
</dbReference>
<keyword evidence="6" id="KW-0906">Nuclear pore complex</keyword>
<evidence type="ECO:0000256" key="1">
    <source>
        <dbReference type="ARBA" id="ARBA00004567"/>
    </source>
</evidence>
<dbReference type="PANTHER" id="PTHR31431">
    <property type="entry name" value="NUCLEOPORIN NUP188 HOMOLOG"/>
    <property type="match status" value="1"/>
</dbReference>
<proteinExistence type="predicted"/>
<evidence type="ECO:0008006" key="14">
    <source>
        <dbReference type="Google" id="ProtNLM"/>
    </source>
</evidence>
<evidence type="ECO:0000313" key="11">
    <source>
        <dbReference type="EMBL" id="CAK5264819.1"/>
    </source>
</evidence>
<evidence type="ECO:0000313" key="13">
    <source>
        <dbReference type="Proteomes" id="UP001295794"/>
    </source>
</evidence>
<dbReference type="GO" id="GO:0017056">
    <property type="term" value="F:structural constituent of nuclear pore"/>
    <property type="evidence" value="ECO:0007669"/>
    <property type="project" value="InterPro"/>
</dbReference>
<evidence type="ECO:0000313" key="12">
    <source>
        <dbReference type="EMBL" id="CAK5280747.1"/>
    </source>
</evidence>
<feature type="region of interest" description="Disordered" evidence="8">
    <location>
        <begin position="2006"/>
        <end position="2027"/>
    </location>
</feature>
<name>A0AAD2JVV0_9AGAR</name>
<evidence type="ECO:0000256" key="7">
    <source>
        <dbReference type="ARBA" id="ARBA00023242"/>
    </source>
</evidence>
<keyword evidence="4" id="KW-0653">Protein transport</keyword>
<dbReference type="EMBL" id="CAVNYO010000440">
    <property type="protein sequence ID" value="CAK5280747.1"/>
    <property type="molecule type" value="Genomic_DNA"/>
</dbReference>
<dbReference type="GO" id="GO:0006606">
    <property type="term" value="P:protein import into nucleus"/>
    <property type="evidence" value="ECO:0007669"/>
    <property type="project" value="TreeGrafter"/>
</dbReference>
<dbReference type="GO" id="GO:0051028">
    <property type="term" value="P:mRNA transport"/>
    <property type="evidence" value="ECO:0007669"/>
    <property type="project" value="UniProtKB-KW"/>
</dbReference>
<evidence type="ECO:0000256" key="6">
    <source>
        <dbReference type="ARBA" id="ARBA00023132"/>
    </source>
</evidence>
<dbReference type="GO" id="GO:0006405">
    <property type="term" value="P:RNA export from nucleus"/>
    <property type="evidence" value="ECO:0007669"/>
    <property type="project" value="TreeGrafter"/>
</dbReference>
<evidence type="ECO:0000256" key="2">
    <source>
        <dbReference type="ARBA" id="ARBA00022448"/>
    </source>
</evidence>
<feature type="domain" description="Nucleoporin Nup188 N-terminal subdomain III" evidence="10">
    <location>
        <begin position="784"/>
        <end position="1196"/>
    </location>
</feature>
<sequence>MSQLQQLSSMHSLPDKTNSEILTPVLCISDEDFASFDKISLFAQYSEPPCACLVMCKAWIQVRVTLDLIPHSPTKSNHVRRVLEALEPDRRTPSSSYSQLHAILAGQQEGSGIDQIIEYITPRLEQLRNFSAPFGKPSDASKKKVEGGAVVLDDGVTIRVEDADKEYVWAVSTRFQIDQVHALVLLRSFLYNQGLPSSIGSKVEGGDGKDSIMDELLAAITPFFHSERVAVLRTLLPIFRASSHPEDPLSDFASAFLPKLFPDGTQFAESLLAEYVRKTRWRVPPTLAPREAAREAKQNSIEQLILLEVLFVTVWDYAPCDGPLVTKIYEAAYDTQVGGIQANGPLLTDDEAVQLAQDTASVWILIMIEVLELEALADPEGAIEISDTPSDEAKAETYTSSPKALMRIHELVTTHEDVHYACVYMAWAFVLSRLSATILAKGGPDSIPSSYKPFFEKILPQIQRSFAKDRDPVHLTMARACLSPQAGLLEFMLGLLTTTPIFVSSVAWKRASHVTDPNALAYRAVFKGLIIAIVEVCPVEEIPQFDTFVDVWIALFGRSESKSVAEICAQYWESDWRVSEGRRAIFNVARARFPVQFKPLIRLLRAMTGMGFLDTDPLCAEGSSRQYRPASQAGVRDSCARHVFYYLDTLSSYAQVIPVSKTTGAGALYERQPERFSGGGRHTHTHNYVTQREIRLPGGSSLRPGTTGPLMNTDGGDMLVVCWQHAHSGWKMVLEVLTHYVNKRQAQSGAYQDVSFARHRQQQQGITTLKVEDVGIEADGNGVDETVVTEALNLVQSLIQHSPEQAEQLMVALEAGNPVVSHVMAESQPPDLVQLTTTILEEALSASSSSGRQQTQMITSAIGVLSAILALPRYSHRVWLYIRSTAALFGSGSGAAGFATHGLVAERVSGRYPMTLALLHLAHQLTVQAFASIVPDNVKLQNLKEEVLMRVVRFLHTEVWLEYPGWRYAVKAESFDIGRLIMAVHGVILEHAALQNAPFPTLLETIRDLWLWKATTSTISPLISFIATGVSMLSALYEARLMNDVRRLVLSLSTQLRTARLALELRIASKSTAISLLEQAFCSRVTASSSLSTSSFSTKTEPIDVLASYVKNRMIGTAVPLESTRLLTAICLAFSLSSPAPGSIIGHVNDAEATVGALVRIVRDPYEEMALRSAVWRLIAVAVQRDPALGMLFVVGKFVTLGGKRDYKGKGKETEKTAGDDDDAEEEKSALSVAANMLESGSELWELNPQLLACGLRFLEIVWQRGLEHRAALDALRQDAGFWERMAGLATSELGPVPEYTHLGPNDMTDNDDDDDDEQQQHSSAQHDAVAAHSYRTVVRAYALKIFAHDIAMASDSQKPLSYTKIEPRLKSEDDFTDLIAESSPSWYDPALYDDLTEQLRSKCPSLTLEDVRAPDEESRDYGDNFAFDVALFRTRLEAYAQAKDPLLSELQVVNMNLSLTHAQTALTESCSALLGRCVPFLRSSALAMASAASVSYDIAAERRSGDLMAAIHGTRLSLLLALLEVAWFDGKDSSTASFIELVENVHGIIRNEAQPPAQSFVGETSTPFHRTLLLILYFCARNCGILINRPKALNADQRLKITALVDATLALVIDALSVAFVSGQSRGADPELDRDMQFLVAVFEQCVVKLETSSTLWLVKCQETDLIRISLELLTRLDLSGLSDLKQPLYVPHVLLFHMTLAAIPSAAERFASAGVLSAYSNNSLSAALSAGAVDVTLSEFPAQRSPAHVTYCTMLSVVAGVITSLGRCPQFAAEASGMVLTFGEQVARALSWTVGDAISLGALEEMEAVVAVFSAIAESGYKEVEVFSRPGLRLLQQLNYAITHPNHLATLIEPITVEERACLEKDAAGMDPLKRPLVAHLMHRLFRLSSVVLSTLVTSSRAYSVLASSDAVGEALVVPHTKIVPGEIASMGTLLELGNTTLDLLKDLTARPAGQTLTPGLPPTVASPVDVKDAALVARGTLEAVLLYAATQLALWLSKPDPDFEHDETMEAPPPSEAESAGRRMRRGVTAEITTDLHALLNKAKLVLAKCDAFEQGVDLTGVLSTFMLERIGVA</sequence>
<feature type="region of interest" description="Disordered" evidence="8">
    <location>
        <begin position="1208"/>
        <end position="1227"/>
    </location>
</feature>
<feature type="domain" description="Nuclear pore protein Nup188 C-terminal" evidence="9">
    <location>
        <begin position="1547"/>
        <end position="1791"/>
    </location>
</feature>
<organism evidence="11 13">
    <name type="scientific">Mycena citricolor</name>
    <dbReference type="NCBI Taxonomy" id="2018698"/>
    <lineage>
        <taxon>Eukaryota</taxon>
        <taxon>Fungi</taxon>
        <taxon>Dikarya</taxon>
        <taxon>Basidiomycota</taxon>
        <taxon>Agaricomycotina</taxon>
        <taxon>Agaricomycetes</taxon>
        <taxon>Agaricomycetidae</taxon>
        <taxon>Agaricales</taxon>
        <taxon>Marasmiineae</taxon>
        <taxon>Mycenaceae</taxon>
        <taxon>Mycena</taxon>
    </lineage>
</organism>
<dbReference type="EMBL" id="CAVNYO010000071">
    <property type="protein sequence ID" value="CAK5264819.1"/>
    <property type="molecule type" value="Genomic_DNA"/>
</dbReference>
<comment type="subcellular location">
    <subcellularLocation>
        <location evidence="1">Nucleus</location>
        <location evidence="1">Nuclear pore complex</location>
    </subcellularLocation>
</comment>
<dbReference type="PANTHER" id="PTHR31431:SF1">
    <property type="entry name" value="NUCLEOPORIN NUP188"/>
    <property type="match status" value="1"/>
</dbReference>
<evidence type="ECO:0000256" key="8">
    <source>
        <dbReference type="SAM" id="MobiDB-lite"/>
    </source>
</evidence>
<evidence type="ECO:0000259" key="10">
    <source>
        <dbReference type="Pfam" id="PF21093"/>
    </source>
</evidence>
<dbReference type="Pfam" id="PF21093">
    <property type="entry name" value="Nup188_N-subdom_III"/>
    <property type="match status" value="1"/>
</dbReference>
<evidence type="ECO:0000256" key="5">
    <source>
        <dbReference type="ARBA" id="ARBA00023010"/>
    </source>
</evidence>
<keyword evidence="2" id="KW-0813">Transport</keyword>
<keyword evidence="13" id="KW-1185">Reference proteome</keyword>
<feature type="compositionally biased region" description="Basic and acidic residues" evidence="8">
    <location>
        <begin position="1208"/>
        <end position="1219"/>
    </location>
</feature>
<evidence type="ECO:0000259" key="9">
    <source>
        <dbReference type="Pfam" id="PF18378"/>
    </source>
</evidence>
<dbReference type="InterPro" id="IPR044840">
    <property type="entry name" value="Nup188"/>
</dbReference>
<accession>A0AAD2JVV0</accession>
<dbReference type="Gene3D" id="1.25.10.70">
    <property type="match status" value="1"/>
</dbReference>
<gene>
    <name evidence="12" type="ORF">MYCIT1_LOCUS31361</name>
    <name evidence="11" type="ORF">MYCIT1_LOCUS5313</name>
</gene>
<feature type="region of interest" description="Disordered" evidence="8">
    <location>
        <begin position="1294"/>
        <end position="1329"/>
    </location>
</feature>
<dbReference type="GO" id="GO:0044611">
    <property type="term" value="C:nuclear pore inner ring"/>
    <property type="evidence" value="ECO:0007669"/>
    <property type="project" value="TreeGrafter"/>
</dbReference>
<keyword evidence="3" id="KW-0509">mRNA transport</keyword>
<dbReference type="InterPro" id="IPR048883">
    <property type="entry name" value="Nup188_N-subdom_III"/>
</dbReference>
<dbReference type="InterPro" id="IPR041634">
    <property type="entry name" value="Nup188_C"/>
</dbReference>
<evidence type="ECO:0000256" key="3">
    <source>
        <dbReference type="ARBA" id="ARBA00022816"/>
    </source>
</evidence>
<comment type="caution">
    <text evidence="11">The sequence shown here is derived from an EMBL/GenBank/DDBJ whole genome shotgun (WGS) entry which is preliminary data.</text>
</comment>